<name>F0QXC3_VULM7</name>
<organism evidence="1 2">
    <name type="scientific">Vulcanisaeta moutnovskia (strain 768-28)</name>
    <dbReference type="NCBI Taxonomy" id="985053"/>
    <lineage>
        <taxon>Archaea</taxon>
        <taxon>Thermoproteota</taxon>
        <taxon>Thermoprotei</taxon>
        <taxon>Thermoproteales</taxon>
        <taxon>Thermoproteaceae</taxon>
        <taxon>Vulcanisaeta</taxon>
    </lineage>
</organism>
<protein>
    <submittedName>
        <fullName evidence="1">Uncharacterized protein</fullName>
    </submittedName>
</protein>
<proteinExistence type="predicted"/>
<reference evidence="1 2" key="1">
    <citation type="journal article" date="2011" name="J. Bacteriol.">
        <title>Complete genome sequence of 'Vulcanisaeta moutnovskia' strain 768-28, a novel member of the hyperthermophilic crenarchaeal genus vulcanisaeta.</title>
        <authorList>
            <person name="Gumerov V.M."/>
            <person name="Mardanov A.V."/>
            <person name="Beletsky A.V."/>
            <person name="Prokofeva M.I."/>
            <person name="Bonch-Osmolovskaya E.A."/>
            <person name="Ravin N.V."/>
            <person name="Skryabin K.G."/>
        </authorList>
    </citation>
    <scope>NUCLEOTIDE SEQUENCE [LARGE SCALE GENOMIC DNA]</scope>
    <source>
        <strain evidence="1 2">768-28</strain>
    </source>
</reference>
<dbReference type="Proteomes" id="UP000007485">
    <property type="component" value="Chromosome"/>
</dbReference>
<keyword evidence="2" id="KW-1185">Reference proteome</keyword>
<gene>
    <name evidence="1" type="ordered locus">VMUT_0952</name>
</gene>
<sequence length="46" mass="5062">MQKGRCNEARNLNVVANVPAVNILILKNSSLNMSDQGDQVITHQNL</sequence>
<dbReference type="EMBL" id="CP002529">
    <property type="protein sequence ID" value="ADY01162.1"/>
    <property type="molecule type" value="Genomic_DNA"/>
</dbReference>
<evidence type="ECO:0000313" key="1">
    <source>
        <dbReference type="EMBL" id="ADY01162.1"/>
    </source>
</evidence>
<accession>F0QXC3</accession>
<dbReference type="AlphaFoldDB" id="F0QXC3"/>
<dbReference type="HOGENOM" id="CLU_3178805_0_0_2"/>
<dbReference type="KEGG" id="vmo:VMUT_0952"/>
<evidence type="ECO:0000313" key="2">
    <source>
        <dbReference type="Proteomes" id="UP000007485"/>
    </source>
</evidence>
<dbReference type="STRING" id="985053.VMUT_0952"/>